<evidence type="ECO:0000313" key="4">
    <source>
        <dbReference type="Proteomes" id="UP000249363"/>
    </source>
</evidence>
<comment type="caution">
    <text evidence="3">The sequence shown here is derived from an EMBL/GenBank/DDBJ whole genome shotgun (WGS) entry which is preliminary data.</text>
</comment>
<dbReference type="InterPro" id="IPR012338">
    <property type="entry name" value="Beta-lactam/transpept-like"/>
</dbReference>
<dbReference type="OrthoDB" id="10250282at2759"/>
<dbReference type="Gene3D" id="3.40.710.10">
    <property type="entry name" value="DD-peptidase/beta-lactamase superfamily"/>
    <property type="match status" value="1"/>
</dbReference>
<name>A0A364KSX2_TALAM</name>
<dbReference type="PANTHER" id="PTHR22935:SF97">
    <property type="entry name" value="BETA-LACTAMASE-RELATED DOMAIN-CONTAINING PROTEIN"/>
    <property type="match status" value="1"/>
</dbReference>
<protein>
    <submittedName>
        <fullName evidence="3">Uncharacterized protein</fullName>
    </submittedName>
</protein>
<reference evidence="3 4" key="1">
    <citation type="journal article" date="2017" name="Biotechnol. Biofuels">
        <title>Differential beta-glucosidase expression as a function of carbon source availability in Talaromyces amestolkiae: a genomic and proteomic approach.</title>
        <authorList>
            <person name="de Eugenio L.I."/>
            <person name="Mendez-Liter J.A."/>
            <person name="Nieto-Dominguez M."/>
            <person name="Alonso L."/>
            <person name="Gil-Munoz J."/>
            <person name="Barriuso J."/>
            <person name="Prieto A."/>
            <person name="Martinez M.J."/>
        </authorList>
    </citation>
    <scope>NUCLEOTIDE SEQUENCE [LARGE SCALE GENOMIC DNA]</scope>
    <source>
        <strain evidence="3 4">CIB</strain>
    </source>
</reference>
<dbReference type="AlphaFoldDB" id="A0A364KSX2"/>
<gene>
    <name evidence="3" type="ORF">BHQ10_002662</name>
</gene>
<organism evidence="3 4">
    <name type="scientific">Talaromyces amestolkiae</name>
    <dbReference type="NCBI Taxonomy" id="1196081"/>
    <lineage>
        <taxon>Eukaryota</taxon>
        <taxon>Fungi</taxon>
        <taxon>Dikarya</taxon>
        <taxon>Ascomycota</taxon>
        <taxon>Pezizomycotina</taxon>
        <taxon>Eurotiomycetes</taxon>
        <taxon>Eurotiomycetidae</taxon>
        <taxon>Eurotiales</taxon>
        <taxon>Trichocomaceae</taxon>
        <taxon>Talaromyces</taxon>
        <taxon>Talaromyces sect. Talaromyces</taxon>
    </lineage>
</organism>
<dbReference type="STRING" id="1196081.A0A364KSX2"/>
<accession>A0A364KSX2</accession>
<keyword evidence="4" id="KW-1185">Reference proteome</keyword>
<feature type="domain" description="Beta-lactamase-like ARB-00930-like C-terminal" evidence="2">
    <location>
        <begin position="418"/>
        <end position="564"/>
    </location>
</feature>
<dbReference type="InterPro" id="IPR001466">
    <property type="entry name" value="Beta-lactam-related"/>
</dbReference>
<dbReference type="InterPro" id="IPR058664">
    <property type="entry name" value="ARB_00930-like_C"/>
</dbReference>
<evidence type="ECO:0000313" key="3">
    <source>
        <dbReference type="EMBL" id="RAO66650.1"/>
    </source>
</evidence>
<dbReference type="Pfam" id="PF00144">
    <property type="entry name" value="Beta-lactamase"/>
    <property type="match status" value="1"/>
</dbReference>
<dbReference type="RefSeq" id="XP_040731167.1">
    <property type="nucleotide sequence ID" value="XM_040874833.1"/>
</dbReference>
<evidence type="ECO:0000259" key="2">
    <source>
        <dbReference type="Pfam" id="PF26335"/>
    </source>
</evidence>
<dbReference type="Pfam" id="PF26335">
    <property type="entry name" value="ARB_00930_C"/>
    <property type="match status" value="1"/>
</dbReference>
<proteinExistence type="predicted"/>
<dbReference type="EMBL" id="MIKG01000004">
    <property type="protein sequence ID" value="RAO66650.1"/>
    <property type="molecule type" value="Genomic_DNA"/>
</dbReference>
<sequence length="584" mass="64167">MAGFLLGPVFQPPLGLLSSPPMRAVTTNLSNALMDTIQHGYSNFGNFSANSSAISITALSTEDDGNSPFFDFQFSSPFLNRSAGSTEIVNSTSMYRIGSISKLFTVYTLLVNYGWEHWDEAITQYLPELQDVTNLPGDTSLTSVDWSKITVGDLASQLSGIGRDYSYGDVATLDIPWNESGLPPLPSENIPRCGGNSSAPPCDRDEYFHGLLQRAPVILPQTTPIYSNTAFRILGYILGAISNIPFDKLLDSTVLRPLNLTTTSYVIPAEGSWVIPNGDSAWYQNTSDETPTAGMYSSSSDLANFGRDILLSKQLSTLETRRWMKPNSHTSTLSYSVGSPWEILRTKSQISHGHTIDLYTKSGSLGQYNSLLVVSQDYGVALSIMTAGSSSSAVMEVVSEMVLQTLIPALENQMLLEECDRLCGIYSSSDQNKNSSLTLSVDTNGLQIERWINRGVDFLAAIQTYASQTNSPPIQRVLLQATNLESPSDGQDGGFRRVRYRAIFETSTSERAGPTRIMPQSANQWATIDTPMYGEIAFDDFIFHFDHAGNAFAIEPRVMRDTLLTADRESSNFSRFTYRMGPES</sequence>
<dbReference type="InterPro" id="IPR051478">
    <property type="entry name" value="Beta-lactamase-like_AB/R"/>
</dbReference>
<dbReference type="PANTHER" id="PTHR22935">
    <property type="entry name" value="PENICILLIN-BINDING PROTEIN"/>
    <property type="match status" value="1"/>
</dbReference>
<dbReference type="GeneID" id="63791879"/>
<dbReference type="SUPFAM" id="SSF56601">
    <property type="entry name" value="beta-lactamase/transpeptidase-like"/>
    <property type="match status" value="1"/>
</dbReference>
<feature type="domain" description="Beta-lactamase-related" evidence="1">
    <location>
        <begin position="85"/>
        <end position="391"/>
    </location>
</feature>
<evidence type="ECO:0000259" key="1">
    <source>
        <dbReference type="Pfam" id="PF00144"/>
    </source>
</evidence>
<dbReference type="Proteomes" id="UP000249363">
    <property type="component" value="Unassembled WGS sequence"/>
</dbReference>